<evidence type="ECO:0000313" key="8">
    <source>
        <dbReference type="EMBL" id="QLB40938.1"/>
    </source>
</evidence>
<dbReference type="RefSeq" id="WP_176810154.1">
    <property type="nucleotide sequence ID" value="NZ_CP055306.1"/>
</dbReference>
<accession>A0A7D5IWN2</accession>
<dbReference type="AlphaFoldDB" id="A0A7D5IWN2"/>
<reference evidence="8 9" key="1">
    <citation type="submission" date="2020-06" db="EMBL/GenBank/DDBJ databases">
        <title>Mannheimia pernigra sp. nov. isolated from bovine respiratory tract.</title>
        <authorList>
            <person name="Kuhnert P."/>
            <person name="Akarsu-Egger H."/>
        </authorList>
    </citation>
    <scope>NUCLEOTIDE SEQUENCE [LARGE SCALE GENOMIC DNA]</scope>
    <source>
        <strain evidence="8 9">BNO311</strain>
    </source>
</reference>
<dbReference type="GO" id="GO:0017116">
    <property type="term" value="F:single-stranded DNA helicase activity"/>
    <property type="evidence" value="ECO:0007669"/>
    <property type="project" value="TreeGrafter"/>
</dbReference>
<dbReference type="InterPro" id="IPR027417">
    <property type="entry name" value="P-loop_NTPase"/>
</dbReference>
<dbReference type="InterPro" id="IPR003959">
    <property type="entry name" value="ATPase_AAA_core"/>
</dbReference>
<evidence type="ECO:0000256" key="5">
    <source>
        <dbReference type="ARBA" id="ARBA00022741"/>
    </source>
</evidence>
<dbReference type="Pfam" id="PF12002">
    <property type="entry name" value="MgsA_C"/>
    <property type="match status" value="1"/>
</dbReference>
<dbReference type="FunFam" id="1.10.3710.10:FF:000001">
    <property type="entry name" value="Replication-associated recombination protein A"/>
    <property type="match status" value="1"/>
</dbReference>
<evidence type="ECO:0000256" key="4">
    <source>
        <dbReference type="ARBA" id="ARBA00022705"/>
    </source>
</evidence>
<protein>
    <recommendedName>
        <fullName evidence="3">Replication-associated recombination protein A</fullName>
    </recommendedName>
</protein>
<dbReference type="InterPro" id="IPR003593">
    <property type="entry name" value="AAA+_ATPase"/>
</dbReference>
<comment type="function">
    <text evidence="1">DNA-dependent ATPase that plays important roles in cellular responses to stalled DNA replication processes.</text>
</comment>
<dbReference type="InterPro" id="IPR021886">
    <property type="entry name" value="MgsA_C"/>
</dbReference>
<dbReference type="Proteomes" id="UP000509660">
    <property type="component" value="Chromosome"/>
</dbReference>
<sequence>MNSLSFDFAEDFRPLAARMRPQNLSEYVGQSHLIGEGKSLRRAIEARLIHSMIFWGPPGTGKTTLAEIIAHHFDAEVERISAVTSGVKEIREAIEQAKLNRQAGRRTLIFVDEVHRFNKSQQDAFLPHIEDGTIIFIGATTENPSFELNNALLSRAKIYILKPLQAVEILEILQMAVADKERGLGNEKLLIEDDVLKLLADYVNGDARFALNCLELMVDMAENSPHKVLNKILLSDVLGERQARFDKGGDRYYDLISALHKSIRGSSPDGALYWYARILTAGGDPLYVARRLLAIASEDVGNADPRAMQIAIAAWDCFTRVGAYEGERAIAQAIIYLAVAPKSNAVYQAFNEAKRLAKEAKDYDVPEHLRNAPTNLMKSLGYGEGYRYAHHEPNAYAAGENYFPPELKDTQLYFPTERGIEKQIKEKIAWLKSQDELSEIKRYK</sequence>
<evidence type="ECO:0000256" key="6">
    <source>
        <dbReference type="ARBA" id="ARBA00022840"/>
    </source>
</evidence>
<dbReference type="PANTHER" id="PTHR13779:SF7">
    <property type="entry name" value="ATPASE WRNIP1"/>
    <property type="match status" value="1"/>
</dbReference>
<proteinExistence type="inferred from homology"/>
<name>A0A7D5IWN2_9PAST</name>
<dbReference type="Pfam" id="PF00004">
    <property type="entry name" value="AAA"/>
    <property type="match status" value="1"/>
</dbReference>
<keyword evidence="6" id="KW-0067">ATP-binding</keyword>
<keyword evidence="9" id="KW-1185">Reference proteome</keyword>
<dbReference type="FunFam" id="1.20.272.10:FF:000001">
    <property type="entry name" value="Putative AAA family ATPase"/>
    <property type="match status" value="1"/>
</dbReference>
<organism evidence="8 9">
    <name type="scientific">Mannheimia pernigra</name>
    <dbReference type="NCBI Taxonomy" id="111844"/>
    <lineage>
        <taxon>Bacteria</taxon>
        <taxon>Pseudomonadati</taxon>
        <taxon>Pseudomonadota</taxon>
        <taxon>Gammaproteobacteria</taxon>
        <taxon>Pasteurellales</taxon>
        <taxon>Pasteurellaceae</taxon>
        <taxon>Mannheimia</taxon>
    </lineage>
</organism>
<dbReference type="Gene3D" id="3.40.50.300">
    <property type="entry name" value="P-loop containing nucleotide triphosphate hydrolases"/>
    <property type="match status" value="1"/>
</dbReference>
<dbReference type="GO" id="GO:0000731">
    <property type="term" value="P:DNA synthesis involved in DNA repair"/>
    <property type="evidence" value="ECO:0007669"/>
    <property type="project" value="TreeGrafter"/>
</dbReference>
<dbReference type="InterPro" id="IPR008921">
    <property type="entry name" value="DNA_pol3_clamp-load_cplx_C"/>
</dbReference>
<dbReference type="SMART" id="SM00382">
    <property type="entry name" value="AAA"/>
    <property type="match status" value="1"/>
</dbReference>
<evidence type="ECO:0000256" key="2">
    <source>
        <dbReference type="ARBA" id="ARBA00008959"/>
    </source>
</evidence>
<dbReference type="GO" id="GO:0005524">
    <property type="term" value="F:ATP binding"/>
    <property type="evidence" value="ECO:0007669"/>
    <property type="project" value="UniProtKB-KW"/>
</dbReference>
<dbReference type="Gene3D" id="1.20.272.10">
    <property type="match status" value="1"/>
</dbReference>
<dbReference type="EMBL" id="CP055306">
    <property type="protein sequence ID" value="QLB40938.1"/>
    <property type="molecule type" value="Genomic_DNA"/>
</dbReference>
<dbReference type="InterPro" id="IPR032423">
    <property type="entry name" value="AAA_assoc_2"/>
</dbReference>
<dbReference type="CDD" id="cd18139">
    <property type="entry name" value="HLD_clamp_RarA"/>
    <property type="match status" value="1"/>
</dbReference>
<dbReference type="SUPFAM" id="SSF48019">
    <property type="entry name" value="post-AAA+ oligomerization domain-like"/>
    <property type="match status" value="1"/>
</dbReference>
<comment type="similarity">
    <text evidence="2">Belongs to the AAA ATPase family. RarA/MGS1/WRNIP1 subfamily.</text>
</comment>
<gene>
    <name evidence="8" type="ORF">HV559_08720</name>
</gene>
<evidence type="ECO:0000259" key="7">
    <source>
        <dbReference type="SMART" id="SM00382"/>
    </source>
</evidence>
<evidence type="ECO:0000256" key="1">
    <source>
        <dbReference type="ARBA" id="ARBA00002393"/>
    </source>
</evidence>
<evidence type="ECO:0000313" key="9">
    <source>
        <dbReference type="Proteomes" id="UP000509660"/>
    </source>
</evidence>
<dbReference type="Gene3D" id="1.10.3710.10">
    <property type="entry name" value="DNA polymerase III clamp loader subunits, C-terminal domain"/>
    <property type="match status" value="1"/>
</dbReference>
<keyword evidence="4" id="KW-0235">DNA replication</keyword>
<dbReference type="GO" id="GO:0006261">
    <property type="term" value="P:DNA-templated DNA replication"/>
    <property type="evidence" value="ECO:0007669"/>
    <property type="project" value="TreeGrafter"/>
</dbReference>
<dbReference type="GO" id="GO:0008047">
    <property type="term" value="F:enzyme activator activity"/>
    <property type="evidence" value="ECO:0007669"/>
    <property type="project" value="TreeGrafter"/>
</dbReference>
<evidence type="ECO:0000256" key="3">
    <source>
        <dbReference type="ARBA" id="ARBA00020776"/>
    </source>
</evidence>
<feature type="domain" description="AAA+ ATPase" evidence="7">
    <location>
        <begin position="48"/>
        <end position="164"/>
    </location>
</feature>
<keyword evidence="5" id="KW-0547">Nucleotide-binding</keyword>
<dbReference type="CDD" id="cd00009">
    <property type="entry name" value="AAA"/>
    <property type="match status" value="1"/>
</dbReference>
<dbReference type="InterPro" id="IPR051314">
    <property type="entry name" value="AAA_ATPase_RarA/MGS1/WRNIP1"/>
</dbReference>
<dbReference type="SUPFAM" id="SSF52540">
    <property type="entry name" value="P-loop containing nucleoside triphosphate hydrolases"/>
    <property type="match status" value="1"/>
</dbReference>
<dbReference type="GO" id="GO:0016887">
    <property type="term" value="F:ATP hydrolysis activity"/>
    <property type="evidence" value="ECO:0007669"/>
    <property type="project" value="InterPro"/>
</dbReference>
<dbReference type="Gene3D" id="1.10.8.60">
    <property type="match status" value="1"/>
</dbReference>
<dbReference type="Pfam" id="PF16193">
    <property type="entry name" value="AAA_assoc_2"/>
    <property type="match status" value="1"/>
</dbReference>
<dbReference type="FunFam" id="3.40.50.300:FF:000137">
    <property type="entry name" value="Replication-associated recombination protein A"/>
    <property type="match status" value="1"/>
</dbReference>
<dbReference type="GO" id="GO:0003677">
    <property type="term" value="F:DNA binding"/>
    <property type="evidence" value="ECO:0007669"/>
    <property type="project" value="InterPro"/>
</dbReference>
<dbReference type="FunFam" id="1.10.8.60:FF:000029">
    <property type="entry name" value="Replication-associated recombination protein A"/>
    <property type="match status" value="1"/>
</dbReference>
<dbReference type="PANTHER" id="PTHR13779">
    <property type="entry name" value="WERNER HELICASE-INTERACTING PROTEIN 1 FAMILY MEMBER"/>
    <property type="match status" value="1"/>
</dbReference>